<accession>A0AA38T122</accession>
<comment type="caution">
    <text evidence="1">The sequence shown here is derived from an EMBL/GenBank/DDBJ whole genome shotgun (WGS) entry which is preliminary data.</text>
</comment>
<dbReference type="AlphaFoldDB" id="A0AA38T122"/>
<dbReference type="Proteomes" id="UP001172457">
    <property type="component" value="Chromosome 5"/>
</dbReference>
<organism evidence="1 2">
    <name type="scientific">Centaurea solstitialis</name>
    <name type="common">yellow star-thistle</name>
    <dbReference type="NCBI Taxonomy" id="347529"/>
    <lineage>
        <taxon>Eukaryota</taxon>
        <taxon>Viridiplantae</taxon>
        <taxon>Streptophyta</taxon>
        <taxon>Embryophyta</taxon>
        <taxon>Tracheophyta</taxon>
        <taxon>Spermatophyta</taxon>
        <taxon>Magnoliopsida</taxon>
        <taxon>eudicotyledons</taxon>
        <taxon>Gunneridae</taxon>
        <taxon>Pentapetalae</taxon>
        <taxon>asterids</taxon>
        <taxon>campanulids</taxon>
        <taxon>Asterales</taxon>
        <taxon>Asteraceae</taxon>
        <taxon>Carduoideae</taxon>
        <taxon>Cardueae</taxon>
        <taxon>Centaureinae</taxon>
        <taxon>Centaurea</taxon>
    </lineage>
</organism>
<evidence type="ECO:0000313" key="2">
    <source>
        <dbReference type="Proteomes" id="UP001172457"/>
    </source>
</evidence>
<name>A0AA38T122_9ASTR</name>
<evidence type="ECO:0000313" key="1">
    <source>
        <dbReference type="EMBL" id="KAJ9546491.1"/>
    </source>
</evidence>
<sequence length="160" mass="17868">MAMDVNSIPIQRLPYTQWSSKRLGCGFEVDVAGDHRVWVGEALDGYTIDIHGHCFPVSLYPIDWLVKVGATIVYREKLVRIPLDDGSELVVYGYRREGNSCVISLARARRSLIKGCVGYLAHVIDAKKEMSGIKDIPVVREYTEVFPDDLSGLPPDTESI</sequence>
<proteinExistence type="predicted"/>
<reference evidence="1" key="1">
    <citation type="submission" date="2023-03" db="EMBL/GenBank/DDBJ databases">
        <title>Chromosome-scale reference genome and RAD-based genetic map of yellow starthistle (Centaurea solstitialis) reveal putative structural variation and QTLs associated with invader traits.</title>
        <authorList>
            <person name="Reatini B."/>
            <person name="Cang F.A."/>
            <person name="Jiang Q."/>
            <person name="Mckibben M.T.W."/>
            <person name="Barker M.S."/>
            <person name="Rieseberg L.H."/>
            <person name="Dlugosch K.M."/>
        </authorList>
    </citation>
    <scope>NUCLEOTIDE SEQUENCE</scope>
    <source>
        <strain evidence="1">CAN-66</strain>
        <tissue evidence="1">Leaf</tissue>
    </source>
</reference>
<keyword evidence="2" id="KW-1185">Reference proteome</keyword>
<gene>
    <name evidence="1" type="ORF">OSB04_019034</name>
</gene>
<protein>
    <submittedName>
        <fullName evidence="1">Uncharacterized protein</fullName>
    </submittedName>
</protein>
<dbReference type="EMBL" id="JARYMX010000005">
    <property type="protein sequence ID" value="KAJ9546491.1"/>
    <property type="molecule type" value="Genomic_DNA"/>
</dbReference>